<evidence type="ECO:0000259" key="10">
    <source>
        <dbReference type="PROSITE" id="PS51910"/>
    </source>
</evidence>
<dbReference type="PROSITE" id="PS51272">
    <property type="entry name" value="SLH"/>
    <property type="match status" value="3"/>
</dbReference>
<dbReference type="AlphaFoldDB" id="A0A9X3WAU2"/>
<keyword evidence="5" id="KW-0624">Polysaccharide degradation</keyword>
<dbReference type="InterPro" id="IPR050314">
    <property type="entry name" value="Glycosyl_Hydrlase_18"/>
</dbReference>
<evidence type="ECO:0000256" key="4">
    <source>
        <dbReference type="ARBA" id="ARBA00022801"/>
    </source>
</evidence>
<dbReference type="InterPro" id="IPR011583">
    <property type="entry name" value="Chitinase_II/V-like_cat"/>
</dbReference>
<evidence type="ECO:0000313" key="12">
    <source>
        <dbReference type="Proteomes" id="UP001145069"/>
    </source>
</evidence>
<protein>
    <recommendedName>
        <fullName evidence="2">chitinase</fullName>
        <ecNumber evidence="2">3.2.1.14</ecNumber>
    </recommendedName>
</protein>
<dbReference type="PROSITE" id="PS51910">
    <property type="entry name" value="GH18_2"/>
    <property type="match status" value="1"/>
</dbReference>
<dbReference type="GO" id="GO:0008061">
    <property type="term" value="F:chitin binding"/>
    <property type="evidence" value="ECO:0007669"/>
    <property type="project" value="InterPro"/>
</dbReference>
<keyword evidence="5" id="KW-0119">Carbohydrate metabolism</keyword>
<organism evidence="11 12">
    <name type="scientific">Aquibacillus salsiterrae</name>
    <dbReference type="NCBI Taxonomy" id="2950439"/>
    <lineage>
        <taxon>Bacteria</taxon>
        <taxon>Bacillati</taxon>
        <taxon>Bacillota</taxon>
        <taxon>Bacilli</taxon>
        <taxon>Bacillales</taxon>
        <taxon>Bacillaceae</taxon>
        <taxon>Aquibacillus</taxon>
    </lineage>
</organism>
<dbReference type="SUPFAM" id="SSF51445">
    <property type="entry name" value="(Trans)glycosidases"/>
    <property type="match status" value="1"/>
</dbReference>
<keyword evidence="5" id="KW-0146">Chitin degradation</keyword>
<keyword evidence="8" id="KW-0812">Transmembrane</keyword>
<evidence type="ECO:0000259" key="9">
    <source>
        <dbReference type="PROSITE" id="PS51272"/>
    </source>
</evidence>
<comment type="caution">
    <text evidence="11">The sequence shown here is derived from an EMBL/GenBank/DDBJ whole genome shotgun (WGS) entry which is preliminary data.</text>
</comment>
<accession>A0A9X3WAU2</accession>
<dbReference type="Pfam" id="PF00395">
    <property type="entry name" value="SLH"/>
    <property type="match status" value="3"/>
</dbReference>
<dbReference type="SMART" id="SM00636">
    <property type="entry name" value="Glyco_18"/>
    <property type="match status" value="1"/>
</dbReference>
<name>A0A9X3WAU2_9BACI</name>
<dbReference type="RefSeq" id="WP_272444911.1">
    <property type="nucleotide sequence ID" value="NZ_JAMQKC010000002.1"/>
</dbReference>
<feature type="domain" description="SLH" evidence="9">
    <location>
        <begin position="58"/>
        <end position="121"/>
    </location>
</feature>
<feature type="transmembrane region" description="Helical" evidence="8">
    <location>
        <begin position="37"/>
        <end position="56"/>
    </location>
</feature>
<comment type="catalytic activity">
    <reaction evidence="1">
        <text>Random endo-hydrolysis of N-acetyl-beta-D-glucosaminide (1-&gt;4)-beta-linkages in chitin and chitodextrins.</text>
        <dbReference type="EC" id="3.2.1.14"/>
    </reaction>
</comment>
<keyword evidence="8" id="KW-0472">Membrane</keyword>
<proteinExistence type="predicted"/>
<dbReference type="EC" id="3.2.1.14" evidence="2"/>
<dbReference type="EMBL" id="JAMQKC010000002">
    <property type="protein sequence ID" value="MDC3415937.1"/>
    <property type="molecule type" value="Genomic_DNA"/>
</dbReference>
<dbReference type="InterPro" id="IPR017853">
    <property type="entry name" value="GH"/>
</dbReference>
<dbReference type="GO" id="GO:0008843">
    <property type="term" value="F:endochitinase activity"/>
    <property type="evidence" value="ECO:0007669"/>
    <property type="project" value="UniProtKB-EC"/>
</dbReference>
<feature type="domain" description="GH18" evidence="10">
    <location>
        <begin position="255"/>
        <end position="616"/>
    </location>
</feature>
<evidence type="ECO:0000256" key="5">
    <source>
        <dbReference type="ARBA" id="ARBA00023024"/>
    </source>
</evidence>
<evidence type="ECO:0000256" key="6">
    <source>
        <dbReference type="ARBA" id="ARBA00023295"/>
    </source>
</evidence>
<dbReference type="Gene3D" id="3.10.50.10">
    <property type="match status" value="1"/>
</dbReference>
<dbReference type="InterPro" id="IPR001223">
    <property type="entry name" value="Glyco_hydro18_cat"/>
</dbReference>
<dbReference type="GO" id="GO:0005975">
    <property type="term" value="P:carbohydrate metabolic process"/>
    <property type="evidence" value="ECO:0007669"/>
    <property type="project" value="InterPro"/>
</dbReference>
<dbReference type="PROSITE" id="PS01095">
    <property type="entry name" value="GH18_1"/>
    <property type="match status" value="1"/>
</dbReference>
<dbReference type="Gene3D" id="3.20.20.80">
    <property type="entry name" value="Glycosidases"/>
    <property type="match status" value="1"/>
</dbReference>
<evidence type="ECO:0000256" key="7">
    <source>
        <dbReference type="RuleBase" id="RU000489"/>
    </source>
</evidence>
<dbReference type="PANTHER" id="PTHR11177">
    <property type="entry name" value="CHITINASE"/>
    <property type="match status" value="1"/>
</dbReference>
<feature type="domain" description="SLH" evidence="9">
    <location>
        <begin position="123"/>
        <end position="178"/>
    </location>
</feature>
<keyword evidence="8" id="KW-1133">Transmembrane helix</keyword>
<evidence type="ECO:0000256" key="8">
    <source>
        <dbReference type="SAM" id="Phobius"/>
    </source>
</evidence>
<sequence length="616" mass="69588">MQVMIDTIIYRLHCSCVSTRLVVERIFSEGIKIKANYFWAILFPLILLTSFTTWQLTTTQAESKFSDVSIYSEQINYLSDQGIITGYEDGTFKPNKSITRLQAVQMILNEMGVKQFDAKDPGFSDIGPFDYGYPYVAKAVELGIITGKNGGTTFDTQGLLTRGQMAAIMTNAYQLVGNGKVMFLDTPKSHWAFKPINALATNEITVGYPDYTFQSHEQISRAHFALFLVNYMNKRDDNTLYTIDNPPTDIAPENYKRVGYYAGWATYSGYQVSDIDASKLTHLNYAFATISDDGKMIVGDEADTEKAFPGDTATQDFKGNFNQLTKLKEQNPDLKTLISVGGWTWSDKFSDVAQSDESRTIFANSVVDFLTTYQFDGVDIDWEYPVGGGKPGNKSRPEDKQNFTLLLEDIRKALDAQTKKDGNDYLLTIAAGSSNKHASNLELEKIAEYVDYIQLMTYDIHGEWDQMSGFNAPLFRDPDSKFYWDWSVDDSVKTYIASGITPGKLVMGLAFYGREFYNVTNSNNGLYQPFSGGRSVSYKKITNDYLNRRGFTRYWDEDTKVPYLFNGSTFVSYSDEKSIGYKTAYIQMMGLGGAMIWELSQDKDDVLLSKVYDELK</sequence>
<dbReference type="CDD" id="cd06548">
    <property type="entry name" value="GH18_chitinase"/>
    <property type="match status" value="1"/>
</dbReference>
<evidence type="ECO:0000256" key="3">
    <source>
        <dbReference type="ARBA" id="ARBA00022729"/>
    </source>
</evidence>
<gene>
    <name evidence="11" type="ORF">NC799_03310</name>
</gene>
<dbReference type="InterPro" id="IPR001579">
    <property type="entry name" value="Glyco_hydro_18_chit_AS"/>
</dbReference>
<reference evidence="11" key="1">
    <citation type="submission" date="2022-06" db="EMBL/GenBank/DDBJ databases">
        <title>Aquibacillus sp. a new bacterium isolated from soil saline samples.</title>
        <authorList>
            <person name="Galisteo C."/>
            <person name="De La Haba R."/>
            <person name="Sanchez-Porro C."/>
            <person name="Ventosa A."/>
        </authorList>
    </citation>
    <scope>NUCLEOTIDE SEQUENCE</scope>
    <source>
        <strain evidence="11">3ASR75-54</strain>
    </source>
</reference>
<evidence type="ECO:0000313" key="11">
    <source>
        <dbReference type="EMBL" id="MDC3415937.1"/>
    </source>
</evidence>
<evidence type="ECO:0000256" key="2">
    <source>
        <dbReference type="ARBA" id="ARBA00012729"/>
    </source>
</evidence>
<keyword evidence="12" id="KW-1185">Reference proteome</keyword>
<keyword evidence="4 7" id="KW-0378">Hydrolase</keyword>
<keyword evidence="6 7" id="KW-0326">Glycosidase</keyword>
<dbReference type="Proteomes" id="UP001145069">
    <property type="component" value="Unassembled WGS sequence"/>
</dbReference>
<feature type="domain" description="SLH" evidence="9">
    <location>
        <begin position="179"/>
        <end position="242"/>
    </location>
</feature>
<dbReference type="Pfam" id="PF00704">
    <property type="entry name" value="Glyco_hydro_18"/>
    <property type="match status" value="1"/>
</dbReference>
<evidence type="ECO:0000256" key="1">
    <source>
        <dbReference type="ARBA" id="ARBA00000822"/>
    </source>
</evidence>
<dbReference type="PANTHER" id="PTHR11177:SF317">
    <property type="entry name" value="CHITINASE 12-RELATED"/>
    <property type="match status" value="1"/>
</dbReference>
<dbReference type="SUPFAM" id="SSF54556">
    <property type="entry name" value="Chitinase insertion domain"/>
    <property type="match status" value="1"/>
</dbReference>
<dbReference type="InterPro" id="IPR001119">
    <property type="entry name" value="SLH_dom"/>
</dbReference>
<keyword evidence="3" id="KW-0732">Signal</keyword>
<dbReference type="GO" id="GO:0006032">
    <property type="term" value="P:chitin catabolic process"/>
    <property type="evidence" value="ECO:0007669"/>
    <property type="project" value="UniProtKB-KW"/>
</dbReference>
<dbReference type="InterPro" id="IPR029070">
    <property type="entry name" value="Chitinase_insertion_sf"/>
</dbReference>